<keyword evidence="4" id="KW-1185">Reference proteome</keyword>
<evidence type="ECO:0000313" key="1">
    <source>
        <dbReference type="EMBL" id="MFC2994594.1"/>
    </source>
</evidence>
<dbReference type="Proteomes" id="UP000240957">
    <property type="component" value="Unassembled WGS sequence"/>
</dbReference>
<reference evidence="2 3" key="2">
    <citation type="submission" date="2018-08" db="EMBL/GenBank/DDBJ databases">
        <title>The draft genome of Acinetobacter sichuanensis strain WCHAc060041.</title>
        <authorList>
            <person name="Qin J."/>
            <person name="Feng Y."/>
            <person name="Zong Z."/>
        </authorList>
    </citation>
    <scope>NUCLEOTIDE SEQUENCE [LARGE SCALE GENOMIC DNA]</scope>
    <source>
        <strain evidence="2 3">WCHAc060041</strain>
    </source>
</reference>
<evidence type="ECO:0000313" key="2">
    <source>
        <dbReference type="EMBL" id="RFC84801.1"/>
    </source>
</evidence>
<reference evidence="1" key="4">
    <citation type="submission" date="2024-09" db="EMBL/GenBank/DDBJ databases">
        <authorList>
            <person name="Sun Q."/>
            <person name="Mori K."/>
        </authorList>
    </citation>
    <scope>NUCLEOTIDE SEQUENCE</scope>
    <source>
        <strain evidence="1">KCTC 62575</strain>
    </source>
</reference>
<evidence type="ECO:0000313" key="3">
    <source>
        <dbReference type="Proteomes" id="UP000240957"/>
    </source>
</evidence>
<evidence type="ECO:0000313" key="4">
    <source>
        <dbReference type="Proteomes" id="UP001595455"/>
    </source>
</evidence>
<dbReference type="EMBL" id="JBHRSF010000007">
    <property type="protein sequence ID" value="MFC2994594.1"/>
    <property type="molecule type" value="Genomic_DNA"/>
</dbReference>
<accession>A0A371YTL2</accession>
<name>A0A371YTL2_9GAMM</name>
<dbReference type="AlphaFoldDB" id="A0A371YTL2"/>
<dbReference type="OrthoDB" id="9826143at2"/>
<dbReference type="RefSeq" id="WP_107008090.1">
    <property type="nucleotide sequence ID" value="NZ_JBHRSF010000007.1"/>
</dbReference>
<proteinExistence type="predicted"/>
<sequence>MDGLQLLIEQQNEFEAYKSEKARQLEEHVNHLKYLITTEFLSTCPDFDHEIKEDNVLSFKYKELILLIQIVNPITEKRNEKEYNFAERATKRLKVKVTMKRKKEAHPEIFEILDVTQYKKNGPYTYKYDDKTTEDFLELLDLFFKYFVVKKVEFNQSEFTGGFGL</sequence>
<protein>
    <submittedName>
        <fullName evidence="2">Uncharacterized protein</fullName>
    </submittedName>
</protein>
<reference evidence="4" key="3">
    <citation type="journal article" date="2019" name="Int. J. Syst. Evol. Microbiol.">
        <title>The Global Catalogue of Microorganisms (GCM) 10K type strain sequencing project: providing services to taxonomists for standard genome sequencing and annotation.</title>
        <authorList>
            <consortium name="The Broad Institute Genomics Platform"/>
            <consortium name="The Broad Institute Genome Sequencing Center for Infectious Disease"/>
            <person name="Wu L."/>
            <person name="Ma J."/>
        </authorList>
    </citation>
    <scope>NUCLEOTIDE SEQUENCE [LARGE SCALE GENOMIC DNA]</scope>
    <source>
        <strain evidence="4">KCTC 62575</strain>
    </source>
</reference>
<gene>
    <name evidence="1" type="ORF">ACFODO_04755</name>
    <name evidence="2" type="ORF">C9E89_004325</name>
</gene>
<comment type="caution">
    <text evidence="2">The sequence shown here is derived from an EMBL/GenBank/DDBJ whole genome shotgun (WGS) entry which is preliminary data.</text>
</comment>
<reference evidence="1" key="1">
    <citation type="journal article" date="2014" name="Int. J. Syst. Evol. Microbiol.">
        <title>Complete genome of a new Firmicutes species belonging to the dominant human colonic microbiota ('Ruminococcus bicirculans') reveals two chromosomes and a selective capacity to utilize plant glucans.</title>
        <authorList>
            <consortium name="NISC Comparative Sequencing Program"/>
            <person name="Wegmann U."/>
            <person name="Louis P."/>
            <person name="Goesmann A."/>
            <person name="Henrissat B."/>
            <person name="Duncan S.H."/>
            <person name="Flint H.J."/>
        </authorList>
    </citation>
    <scope>NUCLEOTIDE SEQUENCE</scope>
    <source>
        <strain evidence="1">KCTC 62575</strain>
    </source>
</reference>
<dbReference type="Proteomes" id="UP001595455">
    <property type="component" value="Unassembled WGS sequence"/>
</dbReference>
<organism evidence="2 3">
    <name type="scientific">Acinetobacter sichuanensis</name>
    <dbReference type="NCBI Taxonomy" id="2136183"/>
    <lineage>
        <taxon>Bacteria</taxon>
        <taxon>Pseudomonadati</taxon>
        <taxon>Pseudomonadota</taxon>
        <taxon>Gammaproteobacteria</taxon>
        <taxon>Moraxellales</taxon>
        <taxon>Moraxellaceae</taxon>
        <taxon>Acinetobacter</taxon>
    </lineage>
</organism>
<dbReference type="EMBL" id="PYIX02000004">
    <property type="protein sequence ID" value="RFC84801.1"/>
    <property type="molecule type" value="Genomic_DNA"/>
</dbReference>